<gene>
    <name evidence="1" type="ORF">ACIB24_06615</name>
</gene>
<organism evidence="1 2">
    <name type="scientific">Spongisporangium articulatum</name>
    <dbReference type="NCBI Taxonomy" id="3362603"/>
    <lineage>
        <taxon>Bacteria</taxon>
        <taxon>Bacillati</taxon>
        <taxon>Actinomycetota</taxon>
        <taxon>Actinomycetes</taxon>
        <taxon>Kineosporiales</taxon>
        <taxon>Kineosporiaceae</taxon>
        <taxon>Spongisporangium</taxon>
    </lineage>
</organism>
<dbReference type="NCBIfam" id="TIGR03767">
    <property type="entry name" value="P_acnes_RR"/>
    <property type="match status" value="1"/>
</dbReference>
<protein>
    <submittedName>
        <fullName evidence="1">TIGR03767 family metallophosphoesterase</fullName>
    </submittedName>
</protein>
<dbReference type="PANTHER" id="PTHR43143:SF1">
    <property type="entry name" value="SERINE_THREONINE-PROTEIN PHOSPHATASE CPPED1"/>
    <property type="match status" value="1"/>
</dbReference>
<dbReference type="Gene3D" id="3.60.21.10">
    <property type="match status" value="1"/>
</dbReference>
<dbReference type="PANTHER" id="PTHR43143">
    <property type="entry name" value="METALLOPHOSPHOESTERASE, CALCINEURIN SUPERFAMILY"/>
    <property type="match status" value="1"/>
</dbReference>
<dbReference type="PROSITE" id="PS51318">
    <property type="entry name" value="TAT"/>
    <property type="match status" value="1"/>
</dbReference>
<sequence>MTEISRRGFLAGLGALGVGSGVLGTGVGPFGVPSAYAAPPVGTGTTLEAAAVPLGTSGYRRLGAGPGWPTVVRTELATAHAGREARRTALTSFVQLTDVHVVDAQSPARFEYVHPLVGAAFRPHETLTTQGLVSLIRRVNGLAAGPHTGRDFDAVVTTGDNTDNKEHAELEWFLTAMNGGTLTPNTGARGRFEGVQNSGNTLYWNPESPVQDRYKAKGFPQIPGLLGAAIRPVTSPGLQTPWYCVFGNHDDSVSGTLPSGIPPVEALYTGAVKLEAPNSEAYVRAVARALTTDPRSIAAVLASFSGPVRLVTPDPKRKPFTPKQFMQAHLEPGHTGPGPVGHGFTKDAADDGIAYYTFELAPGVVGISMDSTNRAGFTDGSLGAAQFRWIEKTLTAGSSRYYDSSGHLVTSTREDTWFVLFSHHTSDTMGNVLPDPARALEKRYTGKQLVALLNRFPNVLAWVNGHTHVNAVTPHPGPTPEQGFWEVNTASHVDFPQLGRVIEVADNRDGTVSLLATLFEADSPYAADHADFSPAGLAALYRELSFNDLHYEADRVGTPADRNVELLVPGRP</sequence>
<proteinExistence type="predicted"/>
<evidence type="ECO:0000313" key="1">
    <source>
        <dbReference type="EMBL" id="MFI7586732.1"/>
    </source>
</evidence>
<dbReference type="InterPro" id="IPR022506">
    <property type="entry name" value="Metallophosphoesterase_PPA1498"/>
</dbReference>
<accession>A0ABW8AL47</accession>
<dbReference type="SUPFAM" id="SSF56300">
    <property type="entry name" value="Metallo-dependent phosphatases"/>
    <property type="match status" value="1"/>
</dbReference>
<dbReference type="RefSeq" id="WP_398277052.1">
    <property type="nucleotide sequence ID" value="NZ_JBITLV010000002.1"/>
</dbReference>
<reference evidence="1 2" key="1">
    <citation type="submission" date="2024-10" db="EMBL/GenBank/DDBJ databases">
        <title>The Natural Products Discovery Center: Release of the First 8490 Sequenced Strains for Exploring Actinobacteria Biosynthetic Diversity.</title>
        <authorList>
            <person name="Kalkreuter E."/>
            <person name="Kautsar S.A."/>
            <person name="Yang D."/>
            <person name="Bader C.D."/>
            <person name="Teijaro C.N."/>
            <person name="Fluegel L."/>
            <person name="Davis C.M."/>
            <person name="Simpson J.R."/>
            <person name="Lauterbach L."/>
            <person name="Steele A.D."/>
            <person name="Gui C."/>
            <person name="Meng S."/>
            <person name="Li G."/>
            <person name="Viehrig K."/>
            <person name="Ye F."/>
            <person name="Su P."/>
            <person name="Kiefer A.F."/>
            <person name="Nichols A."/>
            <person name="Cepeda A.J."/>
            <person name="Yan W."/>
            <person name="Fan B."/>
            <person name="Jiang Y."/>
            <person name="Adhikari A."/>
            <person name="Zheng C.-J."/>
            <person name="Schuster L."/>
            <person name="Cowan T.M."/>
            <person name="Smanski M.J."/>
            <person name="Chevrette M.G."/>
            <person name="De Carvalho L.P.S."/>
            <person name="Shen B."/>
        </authorList>
    </citation>
    <scope>NUCLEOTIDE SEQUENCE [LARGE SCALE GENOMIC DNA]</scope>
    <source>
        <strain evidence="1 2">NPDC049639</strain>
    </source>
</reference>
<dbReference type="EMBL" id="JBITLV010000002">
    <property type="protein sequence ID" value="MFI7586732.1"/>
    <property type="molecule type" value="Genomic_DNA"/>
</dbReference>
<evidence type="ECO:0000313" key="2">
    <source>
        <dbReference type="Proteomes" id="UP001612915"/>
    </source>
</evidence>
<dbReference type="Proteomes" id="UP001612915">
    <property type="component" value="Unassembled WGS sequence"/>
</dbReference>
<dbReference type="InterPro" id="IPR006311">
    <property type="entry name" value="TAT_signal"/>
</dbReference>
<dbReference type="InterPro" id="IPR051918">
    <property type="entry name" value="STPP_CPPED1"/>
</dbReference>
<dbReference type="InterPro" id="IPR029052">
    <property type="entry name" value="Metallo-depent_PP-like"/>
</dbReference>
<name>A0ABW8AL47_9ACTN</name>
<comment type="caution">
    <text evidence="1">The sequence shown here is derived from an EMBL/GenBank/DDBJ whole genome shotgun (WGS) entry which is preliminary data.</text>
</comment>
<keyword evidence="2" id="KW-1185">Reference proteome</keyword>